<dbReference type="InterPro" id="IPR023214">
    <property type="entry name" value="HAD_sf"/>
</dbReference>
<evidence type="ECO:0000313" key="2">
    <source>
        <dbReference type="EMBL" id="GMH18452.1"/>
    </source>
</evidence>
<comment type="caution">
    <text evidence="2">The sequence shown here is derived from an EMBL/GenBank/DDBJ whole genome shotgun (WGS) entry which is preliminary data.</text>
</comment>
<dbReference type="EMBL" id="BSYO01000019">
    <property type="protein sequence ID" value="GMH18452.1"/>
    <property type="molecule type" value="Genomic_DNA"/>
</dbReference>
<dbReference type="NCBIfam" id="TIGR01668">
    <property type="entry name" value="YqeG_hyp_ppase"/>
    <property type="match status" value="1"/>
</dbReference>
<evidence type="ECO:0000256" key="1">
    <source>
        <dbReference type="SAM" id="MobiDB-lite"/>
    </source>
</evidence>
<dbReference type="PANTHER" id="PTHR19288:SF25">
    <property type="entry name" value="PHOSPHATIDYLGLYCEROPHOSPHATASE GEP4, MITOCHONDRIAL"/>
    <property type="match status" value="1"/>
</dbReference>
<feature type="region of interest" description="Disordered" evidence="1">
    <location>
        <begin position="96"/>
        <end position="115"/>
    </location>
</feature>
<evidence type="ECO:0000313" key="3">
    <source>
        <dbReference type="Proteomes" id="UP001279734"/>
    </source>
</evidence>
<dbReference type="InterPro" id="IPR010021">
    <property type="entry name" value="PGPP1/Gep4"/>
</dbReference>
<proteinExistence type="predicted"/>
<dbReference type="GO" id="GO:0008962">
    <property type="term" value="F:phosphatidylglycerophosphatase activity"/>
    <property type="evidence" value="ECO:0007669"/>
    <property type="project" value="InterPro"/>
</dbReference>
<dbReference type="AlphaFoldDB" id="A0AAD3SXV8"/>
<dbReference type="FunFam" id="3.40.50.1000:FF:000148">
    <property type="entry name" value="Haloacid dehalogenase superfamily protein"/>
    <property type="match status" value="1"/>
</dbReference>
<dbReference type="Gene3D" id="3.40.50.1000">
    <property type="entry name" value="HAD superfamily/HAD-like"/>
    <property type="match status" value="1"/>
</dbReference>
<gene>
    <name evidence="2" type="ORF">Nepgr_020293</name>
</gene>
<organism evidence="2 3">
    <name type="scientific">Nepenthes gracilis</name>
    <name type="common">Slender pitcher plant</name>
    <dbReference type="NCBI Taxonomy" id="150966"/>
    <lineage>
        <taxon>Eukaryota</taxon>
        <taxon>Viridiplantae</taxon>
        <taxon>Streptophyta</taxon>
        <taxon>Embryophyta</taxon>
        <taxon>Tracheophyta</taxon>
        <taxon>Spermatophyta</taxon>
        <taxon>Magnoliopsida</taxon>
        <taxon>eudicotyledons</taxon>
        <taxon>Gunneridae</taxon>
        <taxon>Pentapetalae</taxon>
        <taxon>Caryophyllales</taxon>
        <taxon>Nepenthaceae</taxon>
        <taxon>Nepenthes</taxon>
    </lineage>
</organism>
<sequence length="371" mass="41971">MRCSLKLGPIFSLPNKSSVLFFMFSNQSSHMTQLLPTHQFFFCSSPNHKPKINSSPSPLPSFKVAGRRSLRSCYFSWKEELENPIDYDPIQTINATAKSQNKPPLPNPEKKAEERRSIKGTFHSGIFASMWWADMKAGFGQRFNLEGIICSAKVVVKHRNLAMPQATVPDIRWIDWAELRRRGFRGVVFDKDNTITLPYVLAMWAPLKPSVELCKSVFGDDNVVVFSNSAGLYEFDPDGSKAREMERETGIRVIRHRVKKPAGSAEEIEKHFGFPASMLALVGDRRFTDIVYGNRNGFLTILTEPLSLSEEPFIVQQVRKIEAFLGDRWCRKGLKPISHSLLPDGQLISLKNLHPRPPPPPPPSPPMQETP</sequence>
<feature type="compositionally biased region" description="Pro residues" evidence="1">
    <location>
        <begin position="355"/>
        <end position="371"/>
    </location>
</feature>
<reference evidence="2" key="1">
    <citation type="submission" date="2023-05" db="EMBL/GenBank/DDBJ databases">
        <title>Nepenthes gracilis genome sequencing.</title>
        <authorList>
            <person name="Fukushima K."/>
        </authorList>
    </citation>
    <scope>NUCLEOTIDE SEQUENCE</scope>
    <source>
        <strain evidence="2">SING2019-196</strain>
    </source>
</reference>
<dbReference type="Proteomes" id="UP001279734">
    <property type="component" value="Unassembled WGS sequence"/>
</dbReference>
<feature type="region of interest" description="Disordered" evidence="1">
    <location>
        <begin position="349"/>
        <end position="371"/>
    </location>
</feature>
<dbReference type="InterPro" id="IPR036412">
    <property type="entry name" value="HAD-like_sf"/>
</dbReference>
<keyword evidence="3" id="KW-1185">Reference proteome</keyword>
<dbReference type="Pfam" id="PF09419">
    <property type="entry name" value="PGP_phosphatase"/>
    <property type="match status" value="1"/>
</dbReference>
<accession>A0AAD3SXV8</accession>
<dbReference type="GO" id="GO:0005737">
    <property type="term" value="C:cytoplasm"/>
    <property type="evidence" value="ECO:0007669"/>
    <property type="project" value="TreeGrafter"/>
</dbReference>
<protein>
    <submittedName>
        <fullName evidence="2">Uncharacterized protein</fullName>
    </submittedName>
</protein>
<dbReference type="SUPFAM" id="SSF56784">
    <property type="entry name" value="HAD-like"/>
    <property type="match status" value="1"/>
</dbReference>
<dbReference type="PANTHER" id="PTHR19288">
    <property type="entry name" value="4-NITROPHENYLPHOSPHATASE-RELATED"/>
    <property type="match status" value="1"/>
</dbReference>
<dbReference type="InterPro" id="IPR027706">
    <property type="entry name" value="PGP_Pase"/>
</dbReference>
<name>A0AAD3SXV8_NEPGR</name>